<accession>A0A9N9K5C6</accession>
<dbReference type="CDD" id="cd21112">
    <property type="entry name" value="alphaLP-like"/>
    <property type="match status" value="1"/>
</dbReference>
<dbReference type="InterPro" id="IPR009003">
    <property type="entry name" value="Peptidase_S1_PA"/>
</dbReference>
<dbReference type="SUPFAM" id="SSF50494">
    <property type="entry name" value="Trypsin-like serine proteases"/>
    <property type="match status" value="1"/>
</dbReference>
<proteinExistence type="predicted"/>
<organism evidence="1 2">
    <name type="scientific">Cetraspora pellucida</name>
    <dbReference type="NCBI Taxonomy" id="1433469"/>
    <lineage>
        <taxon>Eukaryota</taxon>
        <taxon>Fungi</taxon>
        <taxon>Fungi incertae sedis</taxon>
        <taxon>Mucoromycota</taxon>
        <taxon>Glomeromycotina</taxon>
        <taxon>Glomeromycetes</taxon>
        <taxon>Diversisporales</taxon>
        <taxon>Gigasporaceae</taxon>
        <taxon>Cetraspora</taxon>
    </lineage>
</organism>
<dbReference type="OrthoDB" id="2484262at2759"/>
<feature type="non-terminal residue" evidence="1">
    <location>
        <position position="394"/>
    </location>
</feature>
<dbReference type="EMBL" id="CAJVQA010035991">
    <property type="protein sequence ID" value="CAG8807909.1"/>
    <property type="molecule type" value="Genomic_DNA"/>
</dbReference>
<evidence type="ECO:0000313" key="1">
    <source>
        <dbReference type="EMBL" id="CAG8807909.1"/>
    </source>
</evidence>
<reference evidence="1" key="1">
    <citation type="submission" date="2021-06" db="EMBL/GenBank/DDBJ databases">
        <authorList>
            <person name="Kallberg Y."/>
            <person name="Tangrot J."/>
            <person name="Rosling A."/>
        </authorList>
    </citation>
    <scope>NUCLEOTIDE SEQUENCE</scope>
    <source>
        <strain evidence="1">FL966</strain>
    </source>
</reference>
<comment type="caution">
    <text evidence="1">The sequence shown here is derived from an EMBL/GenBank/DDBJ whole genome shotgun (WGS) entry which is preliminary data.</text>
</comment>
<gene>
    <name evidence="1" type="ORF">CPELLU_LOCUS18334</name>
</gene>
<dbReference type="Proteomes" id="UP000789759">
    <property type="component" value="Unassembled WGS sequence"/>
</dbReference>
<protein>
    <submittedName>
        <fullName evidence="1">15400_t:CDS:1</fullName>
    </submittedName>
</protein>
<evidence type="ECO:0000313" key="2">
    <source>
        <dbReference type="Proteomes" id="UP000789759"/>
    </source>
</evidence>
<keyword evidence="2" id="KW-1185">Reference proteome</keyword>
<name>A0A9N9K5C6_9GLOM</name>
<dbReference type="InterPro" id="IPR043504">
    <property type="entry name" value="Peptidase_S1_PA_chymotrypsin"/>
</dbReference>
<dbReference type="AlphaFoldDB" id="A0A9N9K5C6"/>
<sequence>QLWNISDDEVYDSLVIENRLIIADTALQPLLDRYSTSFGGSNINMIKRRVTVYTIDTGKIDIIKSRMGRHRELLSFEQARQNRSLHELRNQFNQIVNLAIEYRRNKYNKLNVLIHTDIMANNNIVTLTSNENTSTLEDSIKRYNPILITVNSSSHSDISKRQNKASIRDISNMVLSGDGLCDNICDFTCSIGLWVKNRQNIDYLVTAGHCIIDSDSGSISTDFYHIPWSTTQNTTQNTNFKFLGKSVFASIEPYDFGLIQVMGTDFKLAANIIKNIGYSQYPELFINRNLKVYNHGIHICKVGFASHLSCGFIKGLNGIFITKDGITSDMFITTLYSIGGDSGGPSFVFSAFSQDLRSVDLVGIHIGSNGINEAFALPIDSILRSFDIHVVPVN</sequence>
<dbReference type="Gene3D" id="2.40.10.10">
    <property type="entry name" value="Trypsin-like serine proteases"/>
    <property type="match status" value="2"/>
</dbReference>
<feature type="non-terminal residue" evidence="1">
    <location>
        <position position="1"/>
    </location>
</feature>